<feature type="transmembrane region" description="Helical" evidence="7">
    <location>
        <begin position="278"/>
        <end position="299"/>
    </location>
</feature>
<keyword evidence="2 7" id="KW-0813">Transport</keyword>
<dbReference type="CDD" id="cd06261">
    <property type="entry name" value="TM_PBP2"/>
    <property type="match status" value="1"/>
</dbReference>
<dbReference type="Pfam" id="PF12911">
    <property type="entry name" value="OppC_N"/>
    <property type="match status" value="1"/>
</dbReference>
<keyword evidence="4 7" id="KW-0812">Transmembrane</keyword>
<name>A0A1H5PV59_9ACTN</name>
<dbReference type="Gene3D" id="1.10.3720.10">
    <property type="entry name" value="MetI-like"/>
    <property type="match status" value="1"/>
</dbReference>
<dbReference type="PANTHER" id="PTHR43386:SF6">
    <property type="entry name" value="ABC TRANSPORTER PERMEASE PROTEIN"/>
    <property type="match status" value="1"/>
</dbReference>
<reference evidence="10" key="1">
    <citation type="submission" date="2016-10" db="EMBL/GenBank/DDBJ databases">
        <authorList>
            <person name="Varghese N."/>
            <person name="Submissions S."/>
        </authorList>
    </citation>
    <scope>NUCLEOTIDE SEQUENCE [LARGE SCALE GENOMIC DNA]</scope>
    <source>
        <strain evidence="10">DSM 45237</strain>
    </source>
</reference>
<dbReference type="OrthoDB" id="9812701at2"/>
<evidence type="ECO:0000256" key="7">
    <source>
        <dbReference type="RuleBase" id="RU363032"/>
    </source>
</evidence>
<accession>A0A1H5PV59</accession>
<evidence type="ECO:0000256" key="4">
    <source>
        <dbReference type="ARBA" id="ARBA00022692"/>
    </source>
</evidence>
<evidence type="ECO:0000259" key="8">
    <source>
        <dbReference type="PROSITE" id="PS50928"/>
    </source>
</evidence>
<evidence type="ECO:0000256" key="5">
    <source>
        <dbReference type="ARBA" id="ARBA00022989"/>
    </source>
</evidence>
<organism evidence="9 10">
    <name type="scientific">Jiangella alba</name>
    <dbReference type="NCBI Taxonomy" id="561176"/>
    <lineage>
        <taxon>Bacteria</taxon>
        <taxon>Bacillati</taxon>
        <taxon>Actinomycetota</taxon>
        <taxon>Actinomycetes</taxon>
        <taxon>Jiangellales</taxon>
        <taxon>Jiangellaceae</taxon>
        <taxon>Jiangella</taxon>
    </lineage>
</organism>
<comment type="subcellular location">
    <subcellularLocation>
        <location evidence="1 7">Cell membrane</location>
        <topology evidence="1 7">Multi-pass membrane protein</topology>
    </subcellularLocation>
</comment>
<dbReference type="GO" id="GO:0005886">
    <property type="term" value="C:plasma membrane"/>
    <property type="evidence" value="ECO:0007669"/>
    <property type="project" value="UniProtKB-SubCell"/>
</dbReference>
<comment type="similarity">
    <text evidence="7">Belongs to the binding-protein-dependent transport system permease family.</text>
</comment>
<protein>
    <submittedName>
        <fullName evidence="9">Oligopeptide transport system permease protein</fullName>
    </submittedName>
</protein>
<feature type="transmembrane region" description="Helical" evidence="7">
    <location>
        <begin position="224"/>
        <end position="242"/>
    </location>
</feature>
<proteinExistence type="inferred from homology"/>
<dbReference type="GO" id="GO:0055085">
    <property type="term" value="P:transmembrane transport"/>
    <property type="evidence" value="ECO:0007669"/>
    <property type="project" value="InterPro"/>
</dbReference>
<keyword evidence="10" id="KW-1185">Reference proteome</keyword>
<dbReference type="Proteomes" id="UP000181980">
    <property type="component" value="Unassembled WGS sequence"/>
</dbReference>
<dbReference type="InterPro" id="IPR050366">
    <property type="entry name" value="BP-dependent_transpt_permease"/>
</dbReference>
<evidence type="ECO:0000256" key="6">
    <source>
        <dbReference type="ARBA" id="ARBA00023136"/>
    </source>
</evidence>
<evidence type="ECO:0000313" key="9">
    <source>
        <dbReference type="EMBL" id="SEF17686.1"/>
    </source>
</evidence>
<gene>
    <name evidence="9" type="ORF">SAMN04488561_5998</name>
</gene>
<dbReference type="STRING" id="561176.SAMN04488561_5998"/>
<evidence type="ECO:0000313" key="10">
    <source>
        <dbReference type="Proteomes" id="UP000181980"/>
    </source>
</evidence>
<dbReference type="SUPFAM" id="SSF161098">
    <property type="entry name" value="MetI-like"/>
    <property type="match status" value="1"/>
</dbReference>
<dbReference type="Pfam" id="PF00528">
    <property type="entry name" value="BPD_transp_1"/>
    <property type="match status" value="1"/>
</dbReference>
<dbReference type="PROSITE" id="PS50928">
    <property type="entry name" value="ABC_TM1"/>
    <property type="match status" value="1"/>
</dbReference>
<dbReference type="PANTHER" id="PTHR43386">
    <property type="entry name" value="OLIGOPEPTIDE TRANSPORT SYSTEM PERMEASE PROTEIN APPC"/>
    <property type="match status" value="1"/>
</dbReference>
<feature type="transmembrane region" description="Helical" evidence="7">
    <location>
        <begin position="138"/>
        <end position="158"/>
    </location>
</feature>
<dbReference type="AlphaFoldDB" id="A0A1H5PV59"/>
<keyword evidence="6 7" id="KW-0472">Membrane</keyword>
<feature type="transmembrane region" description="Helical" evidence="7">
    <location>
        <begin position="39"/>
        <end position="59"/>
    </location>
</feature>
<evidence type="ECO:0000256" key="1">
    <source>
        <dbReference type="ARBA" id="ARBA00004651"/>
    </source>
</evidence>
<keyword evidence="3" id="KW-1003">Cell membrane</keyword>
<dbReference type="InterPro" id="IPR000515">
    <property type="entry name" value="MetI-like"/>
</dbReference>
<dbReference type="RefSeq" id="WP_069114427.1">
    <property type="nucleotide sequence ID" value="NZ_FNUC01000004.1"/>
</dbReference>
<evidence type="ECO:0000256" key="3">
    <source>
        <dbReference type="ARBA" id="ARBA00022475"/>
    </source>
</evidence>
<keyword evidence="5 7" id="KW-1133">Transmembrane helix</keyword>
<dbReference type="EMBL" id="FNUC01000004">
    <property type="protein sequence ID" value="SEF17686.1"/>
    <property type="molecule type" value="Genomic_DNA"/>
</dbReference>
<evidence type="ECO:0000256" key="2">
    <source>
        <dbReference type="ARBA" id="ARBA00022448"/>
    </source>
</evidence>
<feature type="transmembrane region" description="Helical" evidence="7">
    <location>
        <begin position="103"/>
        <end position="126"/>
    </location>
</feature>
<dbReference type="InterPro" id="IPR035906">
    <property type="entry name" value="MetI-like_sf"/>
</dbReference>
<dbReference type="InterPro" id="IPR025966">
    <property type="entry name" value="OppC_N"/>
</dbReference>
<feature type="domain" description="ABC transmembrane type-1" evidence="8">
    <location>
        <begin position="99"/>
        <end position="296"/>
    </location>
</feature>
<sequence>MADPTPPVVVEAEAPETTETTVRTLGRDAWHDLVRKPTFIVSAVLFVFFVVIAIVPSLFTSLTPTDCDLALSRQGPSSAAWFGYDNNGCDVYTHTIYGARASIMVGVLTALGVLIIGGIAGTVAGFYGKATDTVVSRLGDIFFGIPLLLGALIVLVSFPGNAETPELVTISKVVLALAVLGWPQIMRITRSSVLQVRSADYVQAARALGAGGTRMILKHVVPNSIAPVIVVATIAIGGYIAAEATLSFLGVGLQPPVVSWGLAISRAQDYVRTSPHMLLFPASALSLCVLAFIMLGDAIRDALDPKLR</sequence>